<dbReference type="Pfam" id="PF04326">
    <property type="entry name" value="SLFN_AlbA_2"/>
    <property type="match status" value="1"/>
</dbReference>
<gene>
    <name evidence="2" type="ORF">UR38_C0004G0011</name>
</gene>
<comment type="caution">
    <text evidence="2">The sequence shown here is derived from an EMBL/GenBank/DDBJ whole genome shotgun (WGS) entry which is preliminary data.</text>
</comment>
<evidence type="ECO:0000313" key="2">
    <source>
        <dbReference type="EMBL" id="KKP47468.1"/>
    </source>
</evidence>
<name>A0A0F9ZT34_9BACT</name>
<dbReference type="Proteomes" id="UP000033995">
    <property type="component" value="Unassembled WGS sequence"/>
</dbReference>
<sequence>MFFNKPIKEIKFNDVLSFCELKTKENFALDYKEEFPKNLEKTIASFANTYGGLIIIGVEENDGKPVDKPKGIKWERGLEERVYSITTSNITPPIFPEVQVCDPVKDKTFVIIQIPQSTNTPHAIENNTKVYSRTGNISTPEELININELHWLARHRENAINLRNEIINSVNDRYYSLIEYGKVNIEFGELNMYIIPAYPTYLNVDLLKLKNEITSLEVNTLGNSVFPSFMNTSIKIMQNGLYLFIHNKGDLGEFTEYTAFNTSGLLFHSQDFGRIKKGNDDLPKKTVYLSQIVAQYFDFLHFYKNFANQINIHGDYKIHVALLKMFKVLPVYIGYNNFWGEDPEPFMDKRYIYDRILTTEVFNSKESIINEVADFAVDLQLGLGFPYTKDQAIKWLEEKSQNINF</sequence>
<evidence type="ECO:0000313" key="3">
    <source>
        <dbReference type="Proteomes" id="UP000033995"/>
    </source>
</evidence>
<protein>
    <recommendedName>
        <fullName evidence="1">Schlafen AlbA-2 domain-containing protein</fullName>
    </recommendedName>
</protein>
<dbReference type="PANTHER" id="PTHR30595">
    <property type="entry name" value="GLPR-RELATED TRANSCRIPTIONAL REPRESSOR"/>
    <property type="match status" value="1"/>
</dbReference>
<dbReference type="EMBL" id="LBOZ01000004">
    <property type="protein sequence ID" value="KKP47468.1"/>
    <property type="molecule type" value="Genomic_DNA"/>
</dbReference>
<dbReference type="PANTHER" id="PTHR30595:SF6">
    <property type="entry name" value="SCHLAFEN ALBA-2 DOMAIN-CONTAINING PROTEIN"/>
    <property type="match status" value="1"/>
</dbReference>
<dbReference type="AlphaFoldDB" id="A0A0F9ZT34"/>
<evidence type="ECO:0000259" key="1">
    <source>
        <dbReference type="Pfam" id="PF04326"/>
    </source>
</evidence>
<organism evidence="2 3">
    <name type="scientific">Candidatus Woesebacteria bacterium GW2011_GWA2_33_28</name>
    <dbReference type="NCBI Taxonomy" id="1618561"/>
    <lineage>
        <taxon>Bacteria</taxon>
        <taxon>Candidatus Woeseibacteriota</taxon>
    </lineage>
</organism>
<dbReference type="InterPro" id="IPR038461">
    <property type="entry name" value="Schlafen_AlbA_2_dom_sf"/>
</dbReference>
<dbReference type="InterPro" id="IPR007421">
    <property type="entry name" value="Schlafen_AlbA_2_dom"/>
</dbReference>
<accession>A0A0F9ZT34</accession>
<dbReference type="PATRIC" id="fig|1618561.3.peg.587"/>
<feature type="domain" description="Schlafen AlbA-2" evidence="1">
    <location>
        <begin position="26"/>
        <end position="139"/>
    </location>
</feature>
<dbReference type="Gene3D" id="3.30.950.30">
    <property type="entry name" value="Schlafen, AAA domain"/>
    <property type="match status" value="1"/>
</dbReference>
<proteinExistence type="predicted"/>
<reference evidence="2 3" key="1">
    <citation type="journal article" date="2015" name="Nature">
        <title>rRNA introns, odd ribosomes, and small enigmatic genomes across a large radiation of phyla.</title>
        <authorList>
            <person name="Brown C.T."/>
            <person name="Hug L.A."/>
            <person name="Thomas B.C."/>
            <person name="Sharon I."/>
            <person name="Castelle C.J."/>
            <person name="Singh A."/>
            <person name="Wilkins M.J."/>
            <person name="Williams K.H."/>
            <person name="Banfield J.F."/>
        </authorList>
    </citation>
    <scope>NUCLEOTIDE SEQUENCE [LARGE SCALE GENOMIC DNA]</scope>
</reference>